<reference evidence="1 2" key="1">
    <citation type="journal article" date="2023" name="Nucleic Acids Res.">
        <title>The hologenome of Daphnia magna reveals possible DNA methylation and microbiome-mediated evolution of the host genome.</title>
        <authorList>
            <person name="Chaturvedi A."/>
            <person name="Li X."/>
            <person name="Dhandapani V."/>
            <person name="Marshall H."/>
            <person name="Kissane S."/>
            <person name="Cuenca-Cambronero M."/>
            <person name="Asole G."/>
            <person name="Calvet F."/>
            <person name="Ruiz-Romero M."/>
            <person name="Marangio P."/>
            <person name="Guigo R."/>
            <person name="Rago D."/>
            <person name="Mirbahai L."/>
            <person name="Eastwood N."/>
            <person name="Colbourne J.K."/>
            <person name="Zhou J."/>
            <person name="Mallon E."/>
            <person name="Orsini L."/>
        </authorList>
    </citation>
    <scope>NUCLEOTIDE SEQUENCE [LARGE SCALE GENOMIC DNA]</scope>
    <source>
        <strain evidence="1">LRV0_1</strain>
    </source>
</reference>
<protein>
    <submittedName>
        <fullName evidence="1">Uncharacterized protein</fullName>
    </submittedName>
</protein>
<comment type="caution">
    <text evidence="1">The sequence shown here is derived from an EMBL/GenBank/DDBJ whole genome shotgun (WGS) entry which is preliminary data.</text>
</comment>
<evidence type="ECO:0000313" key="1">
    <source>
        <dbReference type="EMBL" id="KAK4022942.1"/>
    </source>
</evidence>
<organism evidence="1 2">
    <name type="scientific">Daphnia magna</name>
    <dbReference type="NCBI Taxonomy" id="35525"/>
    <lineage>
        <taxon>Eukaryota</taxon>
        <taxon>Metazoa</taxon>
        <taxon>Ecdysozoa</taxon>
        <taxon>Arthropoda</taxon>
        <taxon>Crustacea</taxon>
        <taxon>Branchiopoda</taxon>
        <taxon>Diplostraca</taxon>
        <taxon>Cladocera</taxon>
        <taxon>Anomopoda</taxon>
        <taxon>Daphniidae</taxon>
        <taxon>Daphnia</taxon>
    </lineage>
</organism>
<evidence type="ECO:0000313" key="2">
    <source>
        <dbReference type="Proteomes" id="UP001234178"/>
    </source>
</evidence>
<dbReference type="Proteomes" id="UP001234178">
    <property type="component" value="Unassembled WGS sequence"/>
</dbReference>
<gene>
    <name evidence="1" type="ORF">OUZ56_008384</name>
</gene>
<name>A0ABR0ACU7_9CRUS</name>
<proteinExistence type="predicted"/>
<sequence>MLVKTKRSLKINRLSIDTSRGGIKNILHHLYLVQRASYFRLIRPRAQYVRSRQRLAMASVHIERDHVPN</sequence>
<accession>A0ABR0ACU7</accession>
<keyword evidence="2" id="KW-1185">Reference proteome</keyword>
<dbReference type="EMBL" id="JAOYFB010000037">
    <property type="protein sequence ID" value="KAK4022942.1"/>
    <property type="molecule type" value="Genomic_DNA"/>
</dbReference>